<reference evidence="1" key="1">
    <citation type="submission" date="2021-03" db="EMBL/GenBank/DDBJ databases">
        <title>Whole genome shotgun sequence of Actinoplanes auranticolor NBRC 12245.</title>
        <authorList>
            <person name="Komaki H."/>
            <person name="Tamura T."/>
        </authorList>
    </citation>
    <scope>NUCLEOTIDE SEQUENCE</scope>
    <source>
        <strain evidence="1">NBRC 12245</strain>
    </source>
</reference>
<accession>A0A919VPN1</accession>
<evidence type="ECO:0000313" key="2">
    <source>
        <dbReference type="Proteomes" id="UP000681340"/>
    </source>
</evidence>
<dbReference type="Proteomes" id="UP000681340">
    <property type="component" value="Unassembled WGS sequence"/>
</dbReference>
<organism evidence="1 2">
    <name type="scientific">Actinoplanes auranticolor</name>
    <dbReference type="NCBI Taxonomy" id="47988"/>
    <lineage>
        <taxon>Bacteria</taxon>
        <taxon>Bacillati</taxon>
        <taxon>Actinomycetota</taxon>
        <taxon>Actinomycetes</taxon>
        <taxon>Micromonosporales</taxon>
        <taxon>Micromonosporaceae</taxon>
        <taxon>Actinoplanes</taxon>
    </lineage>
</organism>
<gene>
    <name evidence="1" type="ORF">Aau02nite_58900</name>
</gene>
<sequence>MVDFPAVVDFAAADFPAADFAPADFPTVDFADVDFPAAVEFAAVDLAAAEDFPAAEDLPAVVAFAPADFTADDFAPMDFAAVEDLAAAEFAAVEDLAAAPERPAAAFVTAEAEADLVAGAFFAVVLLAGALLPAPDLAAETGLAADRAAPAEVLGLTADRTVTDGPAAEPAAAVRLAAAGLTAAGWAAAGDAATRALLAPVVAARVGAFLGTAMGKFLLANDCGLVSAWRLQDSGLDTGVEPA</sequence>
<comment type="caution">
    <text evidence="1">The sequence shown here is derived from an EMBL/GenBank/DDBJ whole genome shotgun (WGS) entry which is preliminary data.</text>
</comment>
<dbReference type="EMBL" id="BOQL01000049">
    <property type="protein sequence ID" value="GIM74034.1"/>
    <property type="molecule type" value="Genomic_DNA"/>
</dbReference>
<keyword evidence="2" id="KW-1185">Reference proteome</keyword>
<dbReference type="AlphaFoldDB" id="A0A919VPN1"/>
<evidence type="ECO:0008006" key="3">
    <source>
        <dbReference type="Google" id="ProtNLM"/>
    </source>
</evidence>
<protein>
    <recommendedName>
        <fullName evidence="3">Pentapeptide repeat protein</fullName>
    </recommendedName>
</protein>
<proteinExistence type="predicted"/>
<evidence type="ECO:0000313" key="1">
    <source>
        <dbReference type="EMBL" id="GIM74034.1"/>
    </source>
</evidence>
<name>A0A919VPN1_9ACTN</name>
<dbReference type="RefSeq" id="WP_212991814.1">
    <property type="nucleotide sequence ID" value="NZ_BOQL01000049.1"/>
</dbReference>